<evidence type="ECO:0000313" key="3">
    <source>
        <dbReference type="Proteomes" id="UP000487117"/>
    </source>
</evidence>
<dbReference type="InterPro" id="IPR001387">
    <property type="entry name" value="Cro/C1-type_HTH"/>
</dbReference>
<dbReference type="Gene3D" id="1.10.260.40">
    <property type="entry name" value="lambda repressor-like DNA-binding domains"/>
    <property type="match status" value="1"/>
</dbReference>
<dbReference type="InterPro" id="IPR032758">
    <property type="entry name" value="MqsA/HigA-2"/>
</dbReference>
<name>A0A7V8FGD3_STEMA</name>
<dbReference type="PROSITE" id="PS50943">
    <property type="entry name" value="HTH_CROC1"/>
    <property type="match status" value="1"/>
</dbReference>
<accession>A0A7V8FGD3</accession>
<dbReference type="NCBIfam" id="TIGR03830">
    <property type="entry name" value="CxxCG_CxxCG_HTH"/>
    <property type="match status" value="1"/>
</dbReference>
<organism evidence="2 3">
    <name type="scientific">Stenotrophomonas maltophilia</name>
    <name type="common">Pseudomonas maltophilia</name>
    <name type="synonym">Xanthomonas maltophilia</name>
    <dbReference type="NCBI Taxonomy" id="40324"/>
    <lineage>
        <taxon>Bacteria</taxon>
        <taxon>Pseudomonadati</taxon>
        <taxon>Pseudomonadota</taxon>
        <taxon>Gammaproteobacteria</taxon>
        <taxon>Lysobacterales</taxon>
        <taxon>Lysobacteraceae</taxon>
        <taxon>Stenotrophomonas</taxon>
        <taxon>Stenotrophomonas maltophilia group</taxon>
    </lineage>
</organism>
<proteinExistence type="predicted"/>
<dbReference type="InterPro" id="IPR010982">
    <property type="entry name" value="Lambda_DNA-bd_dom_sf"/>
</dbReference>
<dbReference type="GO" id="GO:0003677">
    <property type="term" value="F:DNA binding"/>
    <property type="evidence" value="ECO:0007669"/>
    <property type="project" value="InterPro"/>
</dbReference>
<dbReference type="CDD" id="cd00093">
    <property type="entry name" value="HTH_XRE"/>
    <property type="match status" value="1"/>
</dbReference>
<sequence>MNNATPGMCPACQKAKLMASTRERHFNPRGNPVVVELQVMECPACGATSTSAAQQIENLRRLAARRKHYGGLLLGEDVLEFRRRHGLTQRAAATLFGKGAIAFSRYENETTYPDDATTMLLSLAMEKPDVVRWLAERTGTVVSLLWTGHRTLPPNPPGVRRGAVAPCPVRQGVQFVQCVDSP</sequence>
<protein>
    <submittedName>
        <fullName evidence="2">Antitoxin MqsA</fullName>
    </submittedName>
</protein>
<feature type="domain" description="HTH cro/C1-type" evidence="1">
    <location>
        <begin position="78"/>
        <end position="133"/>
    </location>
</feature>
<dbReference type="Pfam" id="PF15731">
    <property type="entry name" value="MqsA_antitoxin"/>
    <property type="match status" value="1"/>
</dbReference>
<evidence type="ECO:0000313" key="2">
    <source>
        <dbReference type="EMBL" id="KAF1015028.1"/>
    </source>
</evidence>
<dbReference type="AlphaFoldDB" id="A0A7V8FGD3"/>
<comment type="caution">
    <text evidence="2">The sequence shown here is derived from an EMBL/GenBank/DDBJ whole genome shotgun (WGS) entry which is preliminary data.</text>
</comment>
<gene>
    <name evidence="2" type="primary">mqsA</name>
    <name evidence="2" type="ORF">GAK31_02516</name>
</gene>
<reference evidence="3" key="1">
    <citation type="journal article" date="2020" name="MBio">
        <title>Horizontal gene transfer to a defensive symbiont with a reduced genome amongst a multipartite beetle microbiome.</title>
        <authorList>
            <person name="Waterworth S.C."/>
            <person name="Florez L.V."/>
            <person name="Rees E.R."/>
            <person name="Hertweck C."/>
            <person name="Kaltenpoth M."/>
            <person name="Kwan J.C."/>
        </authorList>
    </citation>
    <scope>NUCLEOTIDE SEQUENCE [LARGE SCALE GENOMIC DNA]</scope>
</reference>
<dbReference type="Proteomes" id="UP000487117">
    <property type="component" value="Unassembled WGS sequence"/>
</dbReference>
<dbReference type="Gene3D" id="3.10.20.860">
    <property type="match status" value="1"/>
</dbReference>
<dbReference type="SUPFAM" id="SSF47413">
    <property type="entry name" value="lambda repressor-like DNA-binding domains"/>
    <property type="match status" value="1"/>
</dbReference>
<evidence type="ECO:0000259" key="1">
    <source>
        <dbReference type="PROSITE" id="PS50943"/>
    </source>
</evidence>
<dbReference type="InterPro" id="IPR022452">
    <property type="entry name" value="MqsA"/>
</dbReference>
<dbReference type="NCBIfam" id="TIGR03831">
    <property type="entry name" value="YgiT_finger"/>
    <property type="match status" value="1"/>
</dbReference>
<dbReference type="InterPro" id="IPR022453">
    <property type="entry name" value="Znf_MqsA-type"/>
</dbReference>
<dbReference type="EMBL" id="WNDS01000003">
    <property type="protein sequence ID" value="KAF1015028.1"/>
    <property type="molecule type" value="Genomic_DNA"/>
</dbReference>